<reference evidence="1" key="1">
    <citation type="submission" date="2025-08" db="UniProtKB">
        <authorList>
            <consortium name="Ensembl"/>
        </authorList>
    </citation>
    <scope>IDENTIFICATION</scope>
</reference>
<protein>
    <submittedName>
        <fullName evidence="1">Uncharacterized protein</fullName>
    </submittedName>
</protein>
<evidence type="ECO:0000313" key="1">
    <source>
        <dbReference type="Ensembl" id="ENSFHEP00000021803.1"/>
    </source>
</evidence>
<organism evidence="1 2">
    <name type="scientific">Fundulus heteroclitus</name>
    <name type="common">Killifish</name>
    <name type="synonym">Mummichog</name>
    <dbReference type="NCBI Taxonomy" id="8078"/>
    <lineage>
        <taxon>Eukaryota</taxon>
        <taxon>Metazoa</taxon>
        <taxon>Chordata</taxon>
        <taxon>Craniata</taxon>
        <taxon>Vertebrata</taxon>
        <taxon>Euteleostomi</taxon>
        <taxon>Actinopterygii</taxon>
        <taxon>Neopterygii</taxon>
        <taxon>Teleostei</taxon>
        <taxon>Neoteleostei</taxon>
        <taxon>Acanthomorphata</taxon>
        <taxon>Ovalentaria</taxon>
        <taxon>Atherinomorphae</taxon>
        <taxon>Cyprinodontiformes</taxon>
        <taxon>Fundulidae</taxon>
        <taxon>Fundulus</taxon>
    </lineage>
</organism>
<name>A0A3Q2Q524_FUNHE</name>
<sequence>FFCKNGHMTHPEVVGIHMELLRVHNTQFGIGSLDVVHVLHSNFKTTHDSFPMLRHFGICGDGCGGGEVAKCGKVPLGPWKHNQKPEDTKITMRITTKYLLKT</sequence>
<dbReference type="Ensembl" id="ENSFHET00000014541.1">
    <property type="protein sequence ID" value="ENSFHEP00000021803.1"/>
    <property type="gene ID" value="ENSFHEG00000001784.1"/>
</dbReference>
<keyword evidence="2" id="KW-1185">Reference proteome</keyword>
<dbReference type="Proteomes" id="UP000265000">
    <property type="component" value="Unplaced"/>
</dbReference>
<reference evidence="1" key="2">
    <citation type="submission" date="2025-09" db="UniProtKB">
        <authorList>
            <consortium name="Ensembl"/>
        </authorList>
    </citation>
    <scope>IDENTIFICATION</scope>
</reference>
<accession>A0A3Q2Q524</accession>
<proteinExistence type="predicted"/>
<dbReference type="GeneTree" id="ENSGT01130000278749"/>
<evidence type="ECO:0000313" key="2">
    <source>
        <dbReference type="Proteomes" id="UP000265000"/>
    </source>
</evidence>
<dbReference type="AlphaFoldDB" id="A0A3Q2Q524"/>